<reference evidence="2 3" key="1">
    <citation type="journal article" date="2018" name="Nat. Ecol. Evol.">
        <title>Genomic signatures of mitonuclear coevolution across populations of Tigriopus californicus.</title>
        <authorList>
            <person name="Barreto F.S."/>
            <person name="Watson E.T."/>
            <person name="Lima T.G."/>
            <person name="Willett C.S."/>
            <person name="Edmands S."/>
            <person name="Li W."/>
            <person name="Burton R.S."/>
        </authorList>
    </citation>
    <scope>NUCLEOTIDE SEQUENCE [LARGE SCALE GENOMIC DNA]</scope>
    <source>
        <strain evidence="2 3">San Diego</strain>
    </source>
</reference>
<keyword evidence="3" id="KW-1185">Reference proteome</keyword>
<proteinExistence type="predicted"/>
<evidence type="ECO:0000313" key="2">
    <source>
        <dbReference type="EMBL" id="TRY78084.1"/>
    </source>
</evidence>
<dbReference type="AlphaFoldDB" id="A0A553PK78"/>
<feature type="compositionally biased region" description="Gly residues" evidence="1">
    <location>
        <begin position="1"/>
        <end position="21"/>
    </location>
</feature>
<feature type="region of interest" description="Disordered" evidence="1">
    <location>
        <begin position="1"/>
        <end position="50"/>
    </location>
</feature>
<comment type="caution">
    <text evidence="2">The sequence shown here is derived from an EMBL/GenBank/DDBJ whole genome shotgun (WGS) entry which is preliminary data.</text>
</comment>
<accession>A0A553PK78</accession>
<sequence length="103" mass="10792">MFTIGGDGGDGGGGGGGGGGAQSERLSFGGSFQESDNQERPGRGDLSGEIMAPGVEHTTRGELENAHGSHNGMAFKTRRGLRRGLSVLSKSWRRNISKDDMKR</sequence>
<protein>
    <submittedName>
        <fullName evidence="2">Uncharacterized protein</fullName>
    </submittedName>
</protein>
<organism evidence="2 3">
    <name type="scientific">Tigriopus californicus</name>
    <name type="common">Marine copepod</name>
    <dbReference type="NCBI Taxonomy" id="6832"/>
    <lineage>
        <taxon>Eukaryota</taxon>
        <taxon>Metazoa</taxon>
        <taxon>Ecdysozoa</taxon>
        <taxon>Arthropoda</taxon>
        <taxon>Crustacea</taxon>
        <taxon>Multicrustacea</taxon>
        <taxon>Hexanauplia</taxon>
        <taxon>Copepoda</taxon>
        <taxon>Harpacticoida</taxon>
        <taxon>Harpacticidae</taxon>
        <taxon>Tigriopus</taxon>
    </lineage>
</organism>
<dbReference type="EMBL" id="VCGU01000003">
    <property type="protein sequence ID" value="TRY78084.1"/>
    <property type="molecule type" value="Genomic_DNA"/>
</dbReference>
<evidence type="ECO:0000313" key="3">
    <source>
        <dbReference type="Proteomes" id="UP000318571"/>
    </source>
</evidence>
<name>A0A553PK78_TIGCA</name>
<gene>
    <name evidence="2" type="ORF">TCAL_16721</name>
</gene>
<evidence type="ECO:0000256" key="1">
    <source>
        <dbReference type="SAM" id="MobiDB-lite"/>
    </source>
</evidence>
<dbReference type="Proteomes" id="UP000318571">
    <property type="component" value="Chromosome 11"/>
</dbReference>